<gene>
    <name evidence="1" type="ORF">BV22DRAFT_216556</name>
</gene>
<reference evidence="1" key="1">
    <citation type="journal article" date="2021" name="New Phytol.">
        <title>Evolutionary innovations through gain and loss of genes in the ectomycorrhizal Boletales.</title>
        <authorList>
            <person name="Wu G."/>
            <person name="Miyauchi S."/>
            <person name="Morin E."/>
            <person name="Kuo A."/>
            <person name="Drula E."/>
            <person name="Varga T."/>
            <person name="Kohler A."/>
            <person name="Feng B."/>
            <person name="Cao Y."/>
            <person name="Lipzen A."/>
            <person name="Daum C."/>
            <person name="Hundley H."/>
            <person name="Pangilinan J."/>
            <person name="Johnson J."/>
            <person name="Barry K."/>
            <person name="LaButti K."/>
            <person name="Ng V."/>
            <person name="Ahrendt S."/>
            <person name="Min B."/>
            <person name="Choi I.G."/>
            <person name="Park H."/>
            <person name="Plett J.M."/>
            <person name="Magnuson J."/>
            <person name="Spatafora J.W."/>
            <person name="Nagy L.G."/>
            <person name="Henrissat B."/>
            <person name="Grigoriev I.V."/>
            <person name="Yang Z.L."/>
            <person name="Xu J."/>
            <person name="Martin F.M."/>
        </authorList>
    </citation>
    <scope>NUCLEOTIDE SEQUENCE</scope>
    <source>
        <strain evidence="1">KUC20120723A-06</strain>
    </source>
</reference>
<accession>A0ACB8BUD0</accession>
<dbReference type="Proteomes" id="UP000790709">
    <property type="component" value="Unassembled WGS sequence"/>
</dbReference>
<keyword evidence="2" id="KW-1185">Reference proteome</keyword>
<comment type="caution">
    <text evidence="1">The sequence shown here is derived from an EMBL/GenBank/DDBJ whole genome shotgun (WGS) entry which is preliminary data.</text>
</comment>
<sequence length="867" mass="96847">MPLDRGRLKISDEARIRCDVEAWSQIDSSIKGDIELSNADVMYMLHLTVAAWNPFLDQKYQNAGAAVGLLREYPELYGEVRAAFNARELANLVNCTVLWAPEIEPMRDQKNQPSVTLTGDLHKSFIRPFLGAAVDGLYEYLTNNNTKFSNPDSNPHYAKFCSIVQSSGTGKSRLVIELRNKGVVVLYMNLRPEDDNGFPERDAIPSAILTQDLPLTSAQYGARCCAFFTALFITLRTEFTASFGASGGSEITHVVDEWNEHMCDMGSAQRRKFFCRVLAEYRQALSVTTVEMKSMTFAGFTSGTAGPPQLEGGPVMIQVYRAMLRALPQLFDRSTNHPKLVIAFDEAHTLSVMQKPYCPSHILCRVISAYSRLQNQHASVWVVFVSTTSKVADYSAPQVIYDSTLFAEGGELLFPPYTLLGWDQNADPLDGITANAVAKLDHIIGFGRPLWTSLKGVEMSDVDGIITTAGSRLCNAANFDPTDTNQALAVLSQRFGLDVCFGHPDSVPFLETAVASHLRICTGTTEDRAWRVTSYPSEPFLSCVAADLLHGSLARLEDALRTLIRKVDSGMFEIGQSGELASRLLWLLAKDKYVRDKVHPNVINPYIRQPGGGPWDVELIDCQKVPVIPFLDYLFGDQFSSAIPLTATAAFKDAYINFSHWVLMKQDISPRKKTGDIGDKDDDRQFAEDWTLRHWHRTSAVQCCQGQPHIDKMIPIFFDDPLSGIRDKDRMSQLFISDNAGKKASKAALDSIQRSHSSIECVTKLPYIAVLVDLGVEKPDFSVTFPEIPSQKNDPCLRIYATRESMVSAPFLTRHPRIARTLRHLVVRQQSPTYHEPFGSYLQDQMEFGSTSLDRHMRWEAGKHVPQ</sequence>
<evidence type="ECO:0000313" key="2">
    <source>
        <dbReference type="Proteomes" id="UP000790709"/>
    </source>
</evidence>
<dbReference type="EMBL" id="MU266355">
    <property type="protein sequence ID" value="KAH7928223.1"/>
    <property type="molecule type" value="Genomic_DNA"/>
</dbReference>
<evidence type="ECO:0000313" key="1">
    <source>
        <dbReference type="EMBL" id="KAH7928223.1"/>
    </source>
</evidence>
<protein>
    <submittedName>
        <fullName evidence="1">Uncharacterized protein</fullName>
    </submittedName>
</protein>
<name>A0ACB8BUD0_9AGAM</name>
<organism evidence="1 2">
    <name type="scientific">Leucogyrophana mollusca</name>
    <dbReference type="NCBI Taxonomy" id="85980"/>
    <lineage>
        <taxon>Eukaryota</taxon>
        <taxon>Fungi</taxon>
        <taxon>Dikarya</taxon>
        <taxon>Basidiomycota</taxon>
        <taxon>Agaricomycotina</taxon>
        <taxon>Agaricomycetes</taxon>
        <taxon>Agaricomycetidae</taxon>
        <taxon>Boletales</taxon>
        <taxon>Boletales incertae sedis</taxon>
        <taxon>Leucogyrophana</taxon>
    </lineage>
</organism>
<proteinExistence type="predicted"/>